<dbReference type="GO" id="GO:0016688">
    <property type="term" value="F:L-ascorbate peroxidase activity"/>
    <property type="evidence" value="ECO:0007669"/>
    <property type="project" value="UniProtKB-EC"/>
</dbReference>
<keyword evidence="13" id="KW-1185">Reference proteome</keyword>
<dbReference type="CDD" id="cd00314">
    <property type="entry name" value="plant_peroxidase_like"/>
    <property type="match status" value="1"/>
</dbReference>
<dbReference type="PANTHER" id="PTHR31356:SF8">
    <property type="entry name" value="L-ASCORBATE PEROXIDASE 6-RELATED"/>
    <property type="match status" value="1"/>
</dbReference>
<accession>A0A843X334</accession>
<evidence type="ECO:0000256" key="7">
    <source>
        <dbReference type="ARBA" id="ARBA00023004"/>
    </source>
</evidence>
<organism evidence="12 13">
    <name type="scientific">Colocasia esculenta</name>
    <name type="common">Wild taro</name>
    <name type="synonym">Arum esculentum</name>
    <dbReference type="NCBI Taxonomy" id="4460"/>
    <lineage>
        <taxon>Eukaryota</taxon>
        <taxon>Viridiplantae</taxon>
        <taxon>Streptophyta</taxon>
        <taxon>Embryophyta</taxon>
        <taxon>Tracheophyta</taxon>
        <taxon>Spermatophyta</taxon>
        <taxon>Magnoliopsida</taxon>
        <taxon>Liliopsida</taxon>
        <taxon>Araceae</taxon>
        <taxon>Aroideae</taxon>
        <taxon>Colocasieae</taxon>
        <taxon>Colocasia</taxon>
    </lineage>
</organism>
<evidence type="ECO:0000256" key="8">
    <source>
        <dbReference type="ARBA" id="ARBA00047994"/>
    </source>
</evidence>
<feature type="region of interest" description="Disordered" evidence="10">
    <location>
        <begin position="57"/>
        <end position="78"/>
    </location>
</feature>
<dbReference type="InterPro" id="IPR002016">
    <property type="entry name" value="Haem_peroxidase"/>
</dbReference>
<dbReference type="GO" id="GO:0046872">
    <property type="term" value="F:metal ion binding"/>
    <property type="evidence" value="ECO:0007669"/>
    <property type="project" value="UniProtKB-KW"/>
</dbReference>
<dbReference type="PRINTS" id="PR00459">
    <property type="entry name" value="ASPEROXIDASE"/>
</dbReference>
<dbReference type="PROSITE" id="PS50873">
    <property type="entry name" value="PEROXIDASE_4"/>
    <property type="match status" value="1"/>
</dbReference>
<comment type="similarity">
    <text evidence="9">Belongs to the peroxidase family.</text>
</comment>
<gene>
    <name evidence="12" type="ORF">Taro_042726</name>
</gene>
<dbReference type="AlphaFoldDB" id="A0A843X334"/>
<evidence type="ECO:0000256" key="3">
    <source>
        <dbReference type="ARBA" id="ARBA00022723"/>
    </source>
</evidence>
<keyword evidence="1" id="KW-0575">Peroxidase</keyword>
<dbReference type="FunFam" id="1.10.520.10:FF:000011">
    <property type="entry name" value="L-ascorbate peroxidase"/>
    <property type="match status" value="1"/>
</dbReference>
<sequence length="327" mass="35272">MVTTAAPVTSTFKFPHPNGTTRPPPAPPRPSRQLPALCSRCRLPTTTTVLPAVQVEAPCSPSSSSSSSISSSVLGSNGGTEGISASRFRGRRGLVLLSAVSFFLSRHHGAELFDANARGIGVDESLVVRTEVRKVLSKAKAAGVVRLAFHDAGTFSMDDNRGGMNGSIVLELDRPENLGLKKPVLEKAKNELDKVRQVSWADLIAVAGAEAVSLCGGPNIPVRLGRMDARMPDPEGRLPEEKLNASELKKCFLGKGLSMFMFLMRPYCSCSDNMKKMIGLPSDHALVDDEECLRWITTYAADQMKFFDDFSRAYVKLVNTGASWGKA</sequence>
<feature type="domain" description="Plant heme peroxidase family profile" evidence="11">
    <location>
        <begin position="141"/>
        <end position="286"/>
    </location>
</feature>
<evidence type="ECO:0000256" key="5">
    <source>
        <dbReference type="ARBA" id="ARBA00022958"/>
    </source>
</evidence>
<keyword evidence="5" id="KW-0630">Potassium</keyword>
<keyword evidence="7" id="KW-0408">Iron</keyword>
<feature type="compositionally biased region" description="Polar residues" evidence="10">
    <location>
        <begin position="1"/>
        <end position="12"/>
    </location>
</feature>
<keyword evidence="3" id="KW-0479">Metal-binding</keyword>
<dbReference type="SUPFAM" id="SSF48113">
    <property type="entry name" value="Heme-dependent peroxidases"/>
    <property type="match status" value="1"/>
</dbReference>
<dbReference type="GO" id="GO:0000302">
    <property type="term" value="P:response to reactive oxygen species"/>
    <property type="evidence" value="ECO:0007669"/>
    <property type="project" value="TreeGrafter"/>
</dbReference>
<evidence type="ECO:0000256" key="6">
    <source>
        <dbReference type="ARBA" id="ARBA00023002"/>
    </source>
</evidence>
<evidence type="ECO:0000259" key="11">
    <source>
        <dbReference type="PROSITE" id="PS50873"/>
    </source>
</evidence>
<evidence type="ECO:0000256" key="1">
    <source>
        <dbReference type="ARBA" id="ARBA00022559"/>
    </source>
</evidence>
<dbReference type="PANTHER" id="PTHR31356">
    <property type="entry name" value="THYLAKOID LUMENAL 29 KDA PROTEIN, CHLOROPLASTIC-RELATED"/>
    <property type="match status" value="1"/>
</dbReference>
<dbReference type="GO" id="GO:0034599">
    <property type="term" value="P:cellular response to oxidative stress"/>
    <property type="evidence" value="ECO:0007669"/>
    <property type="project" value="InterPro"/>
</dbReference>
<dbReference type="PRINTS" id="PR00458">
    <property type="entry name" value="PEROXIDASE"/>
</dbReference>
<reference evidence="12" key="1">
    <citation type="submission" date="2017-07" db="EMBL/GenBank/DDBJ databases">
        <title>Taro Niue Genome Assembly and Annotation.</title>
        <authorList>
            <person name="Atibalentja N."/>
            <person name="Keating K."/>
            <person name="Fields C.J."/>
        </authorList>
    </citation>
    <scope>NUCLEOTIDE SEQUENCE</scope>
    <source>
        <strain evidence="12">Niue_2</strain>
        <tissue evidence="12">Leaf</tissue>
    </source>
</reference>
<evidence type="ECO:0000256" key="4">
    <source>
        <dbReference type="ARBA" id="ARBA00022837"/>
    </source>
</evidence>
<comment type="caution">
    <text evidence="12">The sequence shown here is derived from an EMBL/GenBank/DDBJ whole genome shotgun (WGS) entry which is preliminary data.</text>
</comment>
<dbReference type="GO" id="GO:0020037">
    <property type="term" value="F:heme binding"/>
    <property type="evidence" value="ECO:0007669"/>
    <property type="project" value="InterPro"/>
</dbReference>
<comment type="catalytic activity">
    <reaction evidence="8">
        <text>L-ascorbate + H2O2 = L-dehydroascorbate + 2 H2O</text>
        <dbReference type="Rhea" id="RHEA:22996"/>
        <dbReference type="ChEBI" id="CHEBI:15377"/>
        <dbReference type="ChEBI" id="CHEBI:16240"/>
        <dbReference type="ChEBI" id="CHEBI:38290"/>
        <dbReference type="ChEBI" id="CHEBI:58539"/>
        <dbReference type="EC" id="1.11.1.11"/>
    </reaction>
</comment>
<evidence type="ECO:0000256" key="10">
    <source>
        <dbReference type="SAM" id="MobiDB-lite"/>
    </source>
</evidence>
<dbReference type="EMBL" id="NMUH01004490">
    <property type="protein sequence ID" value="MQM09850.1"/>
    <property type="molecule type" value="Genomic_DNA"/>
</dbReference>
<dbReference type="InterPro" id="IPR044831">
    <property type="entry name" value="Ccp1-like"/>
</dbReference>
<dbReference type="InterPro" id="IPR002207">
    <property type="entry name" value="Peroxidase_I"/>
</dbReference>
<dbReference type="InterPro" id="IPR010255">
    <property type="entry name" value="Haem_peroxidase_sf"/>
</dbReference>
<dbReference type="Gene3D" id="1.10.520.10">
    <property type="match status" value="1"/>
</dbReference>
<feature type="compositionally biased region" description="Low complexity" evidence="10">
    <location>
        <begin position="60"/>
        <end position="72"/>
    </location>
</feature>
<name>A0A843X334_COLES</name>
<dbReference type="OrthoDB" id="2859658at2759"/>
<keyword evidence="6" id="KW-0560">Oxidoreductase</keyword>
<evidence type="ECO:0000256" key="9">
    <source>
        <dbReference type="RuleBase" id="RU004241"/>
    </source>
</evidence>
<dbReference type="Gene3D" id="1.10.420.10">
    <property type="entry name" value="Peroxidase, domain 2"/>
    <property type="match status" value="1"/>
</dbReference>
<dbReference type="InterPro" id="IPR019794">
    <property type="entry name" value="Peroxidases_AS"/>
</dbReference>
<dbReference type="GO" id="GO:0042744">
    <property type="term" value="P:hydrogen peroxide catabolic process"/>
    <property type="evidence" value="ECO:0007669"/>
    <property type="project" value="TreeGrafter"/>
</dbReference>
<evidence type="ECO:0000256" key="2">
    <source>
        <dbReference type="ARBA" id="ARBA00022617"/>
    </source>
</evidence>
<dbReference type="PROSITE" id="PS00436">
    <property type="entry name" value="PEROXIDASE_2"/>
    <property type="match status" value="1"/>
</dbReference>
<dbReference type="Pfam" id="PF00141">
    <property type="entry name" value="peroxidase"/>
    <property type="match status" value="1"/>
</dbReference>
<protein>
    <recommendedName>
        <fullName evidence="11">Plant heme peroxidase family profile domain-containing protein</fullName>
    </recommendedName>
</protein>
<keyword evidence="2" id="KW-0349">Heme</keyword>
<dbReference type="Proteomes" id="UP000652761">
    <property type="component" value="Unassembled WGS sequence"/>
</dbReference>
<evidence type="ECO:0000313" key="12">
    <source>
        <dbReference type="EMBL" id="MQM09850.1"/>
    </source>
</evidence>
<keyword evidence="4" id="KW-0106">Calcium</keyword>
<proteinExistence type="inferred from homology"/>
<evidence type="ECO:0000313" key="13">
    <source>
        <dbReference type="Proteomes" id="UP000652761"/>
    </source>
</evidence>
<feature type="region of interest" description="Disordered" evidence="10">
    <location>
        <begin position="1"/>
        <end position="34"/>
    </location>
</feature>